<dbReference type="NCBIfam" id="TIGR01726">
    <property type="entry name" value="HEQRo_perm_3TM"/>
    <property type="match status" value="1"/>
</dbReference>
<dbReference type="InterPro" id="IPR035906">
    <property type="entry name" value="MetI-like_sf"/>
</dbReference>
<dbReference type="SUPFAM" id="SSF161098">
    <property type="entry name" value="MetI-like"/>
    <property type="match status" value="1"/>
</dbReference>
<proteinExistence type="inferred from homology"/>
<keyword evidence="8 9" id="KW-0472">Membrane</keyword>
<dbReference type="CDD" id="cd06261">
    <property type="entry name" value="TM_PBP2"/>
    <property type="match status" value="1"/>
</dbReference>
<evidence type="ECO:0000256" key="1">
    <source>
        <dbReference type="ARBA" id="ARBA00004429"/>
    </source>
</evidence>
<evidence type="ECO:0000256" key="9">
    <source>
        <dbReference type="RuleBase" id="RU363032"/>
    </source>
</evidence>
<evidence type="ECO:0000313" key="12">
    <source>
        <dbReference type="Proteomes" id="UP001215503"/>
    </source>
</evidence>
<comment type="subcellular location">
    <subcellularLocation>
        <location evidence="1">Cell inner membrane</location>
        <topology evidence="1">Multi-pass membrane protein</topology>
    </subcellularLocation>
    <subcellularLocation>
        <location evidence="9">Cell membrane</location>
        <topology evidence="9">Multi-pass membrane protein</topology>
    </subcellularLocation>
</comment>
<dbReference type="Gene3D" id="1.10.3720.10">
    <property type="entry name" value="MetI-like"/>
    <property type="match status" value="1"/>
</dbReference>
<evidence type="ECO:0000259" key="10">
    <source>
        <dbReference type="PROSITE" id="PS50928"/>
    </source>
</evidence>
<feature type="transmembrane region" description="Helical" evidence="9">
    <location>
        <begin position="195"/>
        <end position="215"/>
    </location>
</feature>
<feature type="transmembrane region" description="Helical" evidence="9">
    <location>
        <begin position="153"/>
        <end position="175"/>
    </location>
</feature>
<reference evidence="11 12" key="1">
    <citation type="submission" date="2023-03" db="EMBL/GenBank/DDBJ databases">
        <title>Fodinicurvata sp. CAU 1616 isolated from sea sendiment.</title>
        <authorList>
            <person name="Kim W."/>
        </authorList>
    </citation>
    <scope>NUCLEOTIDE SEQUENCE [LARGE SCALE GENOMIC DNA]</scope>
    <source>
        <strain evidence="11 12">CAU 1616</strain>
    </source>
</reference>
<dbReference type="RefSeq" id="WP_275821126.1">
    <property type="nucleotide sequence ID" value="NZ_JARHUD010000003.1"/>
</dbReference>
<keyword evidence="7 9" id="KW-1133">Transmembrane helix</keyword>
<evidence type="ECO:0000256" key="8">
    <source>
        <dbReference type="ARBA" id="ARBA00023136"/>
    </source>
</evidence>
<name>A0ABT5YKU4_9PROT</name>
<keyword evidence="3 9" id="KW-0813">Transport</keyword>
<sequence length="230" mass="25186">MLPDLRGYGWMLWEGLQLTLLVGLASLLLAILLGLLGAWAKLGASRIARGIAGTYTTVVRGVPELLLILLVFYGTPTLIQNTAARWGTPVYINLDPFVSGVLTLGFIYGAFATEVFRGAFLAVPPGQIEAARACGMSRHLTFRRIVLPQVWRFALPGLGNVWMVLIKATALISVIQLDELMRKTQIAVGATKLPFTFYFVASLMYLGITVASMLLQQRFEAMANRGVRRA</sequence>
<protein>
    <submittedName>
        <fullName evidence="11">ABC transporter permease subunit</fullName>
    </submittedName>
</protein>
<feature type="transmembrane region" description="Helical" evidence="9">
    <location>
        <begin position="20"/>
        <end position="40"/>
    </location>
</feature>
<keyword evidence="12" id="KW-1185">Reference proteome</keyword>
<evidence type="ECO:0000313" key="11">
    <source>
        <dbReference type="EMBL" id="MDF2095571.1"/>
    </source>
</evidence>
<feature type="domain" description="ABC transmembrane type-1" evidence="10">
    <location>
        <begin position="16"/>
        <end position="216"/>
    </location>
</feature>
<comment type="caution">
    <text evidence="11">The sequence shown here is derived from an EMBL/GenBank/DDBJ whole genome shotgun (WGS) entry which is preliminary data.</text>
</comment>
<evidence type="ECO:0000256" key="6">
    <source>
        <dbReference type="ARBA" id="ARBA00022692"/>
    </source>
</evidence>
<comment type="similarity">
    <text evidence="2">Belongs to the binding-protein-dependent transport system permease family. HisMQ subfamily.</text>
</comment>
<evidence type="ECO:0000256" key="3">
    <source>
        <dbReference type="ARBA" id="ARBA00022448"/>
    </source>
</evidence>
<evidence type="ECO:0000256" key="4">
    <source>
        <dbReference type="ARBA" id="ARBA00022475"/>
    </source>
</evidence>
<evidence type="ECO:0000256" key="5">
    <source>
        <dbReference type="ARBA" id="ARBA00022519"/>
    </source>
</evidence>
<dbReference type="PROSITE" id="PS50928">
    <property type="entry name" value="ABC_TM1"/>
    <property type="match status" value="1"/>
</dbReference>
<keyword evidence="6 9" id="KW-0812">Transmembrane</keyword>
<dbReference type="EMBL" id="JARHUD010000003">
    <property type="protein sequence ID" value="MDF2095571.1"/>
    <property type="molecule type" value="Genomic_DNA"/>
</dbReference>
<dbReference type="InterPro" id="IPR000515">
    <property type="entry name" value="MetI-like"/>
</dbReference>
<evidence type="ECO:0000256" key="2">
    <source>
        <dbReference type="ARBA" id="ARBA00010072"/>
    </source>
</evidence>
<evidence type="ECO:0000256" key="7">
    <source>
        <dbReference type="ARBA" id="ARBA00022989"/>
    </source>
</evidence>
<gene>
    <name evidence="11" type="ORF">P2G67_06245</name>
</gene>
<keyword evidence="5" id="KW-0997">Cell inner membrane</keyword>
<keyword evidence="4" id="KW-1003">Cell membrane</keyword>
<dbReference type="InterPro" id="IPR010065">
    <property type="entry name" value="AA_ABC_transptr_permease_3TM"/>
</dbReference>
<feature type="transmembrane region" description="Helical" evidence="9">
    <location>
        <begin position="61"/>
        <end position="79"/>
    </location>
</feature>
<organism evidence="11 12">
    <name type="scientific">Aquibaculum arenosum</name>
    <dbReference type="NCBI Taxonomy" id="3032591"/>
    <lineage>
        <taxon>Bacteria</taxon>
        <taxon>Pseudomonadati</taxon>
        <taxon>Pseudomonadota</taxon>
        <taxon>Alphaproteobacteria</taxon>
        <taxon>Rhodospirillales</taxon>
        <taxon>Rhodovibrionaceae</taxon>
        <taxon>Aquibaculum</taxon>
    </lineage>
</organism>
<accession>A0ABT5YKU4</accession>
<dbReference type="InterPro" id="IPR051613">
    <property type="entry name" value="ABC_transp_permease_HisMQ"/>
</dbReference>
<dbReference type="PANTHER" id="PTHR30133">
    <property type="entry name" value="CATIONIC AMINO ACID TRANSPORTER, MEMBRANE COMPONENT"/>
    <property type="match status" value="1"/>
</dbReference>
<dbReference type="Proteomes" id="UP001215503">
    <property type="component" value="Unassembled WGS sequence"/>
</dbReference>
<dbReference type="Pfam" id="PF00528">
    <property type="entry name" value="BPD_transp_1"/>
    <property type="match status" value="1"/>
</dbReference>
<feature type="transmembrane region" description="Helical" evidence="9">
    <location>
        <begin position="91"/>
        <end position="111"/>
    </location>
</feature>